<comment type="caution">
    <text evidence="2">The sequence shown here is derived from an EMBL/GenBank/DDBJ whole genome shotgun (WGS) entry which is preliminary data.</text>
</comment>
<reference evidence="2 3" key="1">
    <citation type="submission" date="2019-10" db="EMBL/GenBank/DDBJ databases">
        <title>Corynebacterium sp novel species isolated from the respiratory tract of Marmot.</title>
        <authorList>
            <person name="Zhang G."/>
        </authorList>
    </citation>
    <scope>NUCLEOTIDE SEQUENCE [LARGE SCALE GENOMIC DNA]</scope>
    <source>
        <strain evidence="2 3">336</strain>
    </source>
</reference>
<dbReference type="EMBL" id="WBZJ01000002">
    <property type="protein sequence ID" value="KAB3520769.1"/>
    <property type="molecule type" value="Genomic_DNA"/>
</dbReference>
<gene>
    <name evidence="2" type="ORF">F8377_05860</name>
</gene>
<keyword evidence="3" id="KW-1185">Reference proteome</keyword>
<feature type="region of interest" description="Disordered" evidence="1">
    <location>
        <begin position="56"/>
        <end position="81"/>
    </location>
</feature>
<organism evidence="2 3">
    <name type="scientific">Corynebacterium zhongnanshanii</name>
    <dbReference type="NCBI Taxonomy" id="2768834"/>
    <lineage>
        <taxon>Bacteria</taxon>
        <taxon>Bacillati</taxon>
        <taxon>Actinomycetota</taxon>
        <taxon>Actinomycetes</taxon>
        <taxon>Mycobacteriales</taxon>
        <taxon>Corynebacteriaceae</taxon>
        <taxon>Corynebacterium</taxon>
    </lineage>
</organism>
<sequence>MPTINFRTLATAEEHNAIEQDFRSMIAALEGALDADFTVTTGLAPDPELVATWVELHGGSESDDLSDLSEDDPDAQPTGGELTVTVRDYTMGSISGLTMNFAELLTTREKDPAEPLLRQVKDDAGTPRVPWHVEVRP</sequence>
<dbReference type="Proteomes" id="UP000436181">
    <property type="component" value="Unassembled WGS sequence"/>
</dbReference>
<evidence type="ECO:0000313" key="3">
    <source>
        <dbReference type="Proteomes" id="UP000436181"/>
    </source>
</evidence>
<dbReference type="RefSeq" id="WP_151844342.1">
    <property type="nucleotide sequence ID" value="NZ_WBZJ01000002.1"/>
</dbReference>
<evidence type="ECO:0000256" key="1">
    <source>
        <dbReference type="SAM" id="MobiDB-lite"/>
    </source>
</evidence>
<name>A0ABQ6VGL1_9CORY</name>
<feature type="compositionally biased region" description="Acidic residues" evidence="1">
    <location>
        <begin position="61"/>
        <end position="74"/>
    </location>
</feature>
<accession>A0ABQ6VGL1</accession>
<proteinExistence type="predicted"/>
<evidence type="ECO:0000313" key="2">
    <source>
        <dbReference type="EMBL" id="KAB3520769.1"/>
    </source>
</evidence>
<protein>
    <submittedName>
        <fullName evidence="2">Uncharacterized protein</fullName>
    </submittedName>
</protein>